<feature type="compositionally biased region" description="Low complexity" evidence="8">
    <location>
        <begin position="15"/>
        <end position="47"/>
    </location>
</feature>
<dbReference type="RefSeq" id="WP_189168995.1">
    <property type="nucleotide sequence ID" value="NZ_BMQB01000002.1"/>
</dbReference>
<dbReference type="Pfam" id="PF01594">
    <property type="entry name" value="AI-2E_transport"/>
    <property type="match status" value="1"/>
</dbReference>
<keyword evidence="4" id="KW-1003">Cell membrane</keyword>
<keyword evidence="7 9" id="KW-0472">Membrane</keyword>
<evidence type="ECO:0000256" key="6">
    <source>
        <dbReference type="ARBA" id="ARBA00022989"/>
    </source>
</evidence>
<name>A0A8J3B5B5_9ACTN</name>
<feature type="transmembrane region" description="Helical" evidence="9">
    <location>
        <begin position="311"/>
        <end position="341"/>
    </location>
</feature>
<feature type="region of interest" description="Disordered" evidence="8">
    <location>
        <begin position="1"/>
        <end position="58"/>
    </location>
</feature>
<keyword evidence="6 9" id="KW-1133">Transmembrane helix</keyword>
<dbReference type="PANTHER" id="PTHR21716">
    <property type="entry name" value="TRANSMEMBRANE PROTEIN"/>
    <property type="match status" value="1"/>
</dbReference>
<dbReference type="Proteomes" id="UP000649739">
    <property type="component" value="Unassembled WGS sequence"/>
</dbReference>
<proteinExistence type="inferred from homology"/>
<protein>
    <submittedName>
        <fullName evidence="10">AI-2E family transporter</fullName>
    </submittedName>
</protein>
<dbReference type="GO" id="GO:0055085">
    <property type="term" value="P:transmembrane transport"/>
    <property type="evidence" value="ECO:0007669"/>
    <property type="project" value="TreeGrafter"/>
</dbReference>
<keyword evidence="11" id="KW-1185">Reference proteome</keyword>
<evidence type="ECO:0000256" key="3">
    <source>
        <dbReference type="ARBA" id="ARBA00022448"/>
    </source>
</evidence>
<sequence length="403" mass="42265">MAEPRKDDDPPADPPATGSAPADAPGDGPTDGPGDAPAMPARAAATTEGSYTDDRAPFGTPGRPLARSPFVFGFVFALGALAAFMLFRALSDAAGMLVLVFSALFLAIGLNPAVEALQRLRMRRGFAVLIVALAVLALFAGGLLALVPPLVHQSKEFATQLPQYIESLNRSETLRDLNARYQLIDKLRTAATADRLSNLAGGIVGGAGVVFGTVFKVLTVSVLTLYFMAAFNRLRARAYQLVPASRRDRVSKLSDAVLAKVGAYLVGALSIALLAGVTTFIFLRAVGVEYAFALAFVVAVCDLIPQIGATLGAVVVSLAGFATSVPVGIACLVFFLVYQQIENYLIYPKVMRRSVKVSDLAAIIAALTGVALFGVLGALVAIPAVAALQLIVDEVVVPRQQRH</sequence>
<dbReference type="InterPro" id="IPR002549">
    <property type="entry name" value="AI-2E-like"/>
</dbReference>
<evidence type="ECO:0000256" key="4">
    <source>
        <dbReference type="ARBA" id="ARBA00022475"/>
    </source>
</evidence>
<comment type="caution">
    <text evidence="10">The sequence shown here is derived from an EMBL/GenBank/DDBJ whole genome shotgun (WGS) entry which is preliminary data.</text>
</comment>
<evidence type="ECO:0000256" key="2">
    <source>
        <dbReference type="ARBA" id="ARBA00009773"/>
    </source>
</evidence>
<feature type="transmembrane region" description="Helical" evidence="9">
    <location>
        <begin position="93"/>
        <end position="114"/>
    </location>
</feature>
<evidence type="ECO:0000256" key="8">
    <source>
        <dbReference type="SAM" id="MobiDB-lite"/>
    </source>
</evidence>
<dbReference type="AlphaFoldDB" id="A0A8J3B5B5"/>
<feature type="transmembrane region" description="Helical" evidence="9">
    <location>
        <begin position="70"/>
        <end position="87"/>
    </location>
</feature>
<feature type="transmembrane region" description="Helical" evidence="9">
    <location>
        <begin position="126"/>
        <end position="147"/>
    </location>
</feature>
<keyword evidence="5 9" id="KW-0812">Transmembrane</keyword>
<evidence type="ECO:0000256" key="1">
    <source>
        <dbReference type="ARBA" id="ARBA00004651"/>
    </source>
</evidence>
<evidence type="ECO:0000313" key="11">
    <source>
        <dbReference type="Proteomes" id="UP000649739"/>
    </source>
</evidence>
<reference evidence="10" key="1">
    <citation type="journal article" date="2014" name="Int. J. Syst. Evol. Microbiol.">
        <title>Complete genome sequence of Corynebacterium casei LMG S-19264T (=DSM 44701T), isolated from a smear-ripened cheese.</title>
        <authorList>
            <consortium name="US DOE Joint Genome Institute (JGI-PGF)"/>
            <person name="Walter F."/>
            <person name="Albersmeier A."/>
            <person name="Kalinowski J."/>
            <person name="Ruckert C."/>
        </authorList>
    </citation>
    <scope>NUCLEOTIDE SEQUENCE</scope>
    <source>
        <strain evidence="10">JCM 3090</strain>
    </source>
</reference>
<accession>A0A8J3B5B5</accession>
<evidence type="ECO:0000256" key="7">
    <source>
        <dbReference type="ARBA" id="ARBA00023136"/>
    </source>
</evidence>
<feature type="transmembrane region" description="Helical" evidence="9">
    <location>
        <begin position="361"/>
        <end position="392"/>
    </location>
</feature>
<feature type="transmembrane region" description="Helical" evidence="9">
    <location>
        <begin position="203"/>
        <end position="227"/>
    </location>
</feature>
<keyword evidence="3" id="KW-0813">Transport</keyword>
<dbReference type="PANTHER" id="PTHR21716:SF53">
    <property type="entry name" value="PERMEASE PERM-RELATED"/>
    <property type="match status" value="1"/>
</dbReference>
<organism evidence="10 11">
    <name type="scientific">Pilimelia anulata</name>
    <dbReference type="NCBI Taxonomy" id="53371"/>
    <lineage>
        <taxon>Bacteria</taxon>
        <taxon>Bacillati</taxon>
        <taxon>Actinomycetota</taxon>
        <taxon>Actinomycetes</taxon>
        <taxon>Micromonosporales</taxon>
        <taxon>Micromonosporaceae</taxon>
        <taxon>Pilimelia</taxon>
    </lineage>
</organism>
<gene>
    <name evidence="10" type="ORF">GCM10010123_11560</name>
</gene>
<evidence type="ECO:0000313" key="10">
    <source>
        <dbReference type="EMBL" id="GGJ83591.1"/>
    </source>
</evidence>
<feature type="transmembrane region" description="Helical" evidence="9">
    <location>
        <begin position="256"/>
        <end position="275"/>
    </location>
</feature>
<reference evidence="10" key="2">
    <citation type="submission" date="2020-09" db="EMBL/GenBank/DDBJ databases">
        <authorList>
            <person name="Sun Q."/>
            <person name="Ohkuma M."/>
        </authorList>
    </citation>
    <scope>NUCLEOTIDE SEQUENCE</scope>
    <source>
        <strain evidence="10">JCM 3090</strain>
    </source>
</reference>
<comment type="similarity">
    <text evidence="2">Belongs to the autoinducer-2 exporter (AI-2E) (TC 2.A.86) family.</text>
</comment>
<dbReference type="EMBL" id="BMQB01000002">
    <property type="protein sequence ID" value="GGJ83591.1"/>
    <property type="molecule type" value="Genomic_DNA"/>
</dbReference>
<evidence type="ECO:0000256" key="5">
    <source>
        <dbReference type="ARBA" id="ARBA00022692"/>
    </source>
</evidence>
<comment type="subcellular location">
    <subcellularLocation>
        <location evidence="1">Cell membrane</location>
        <topology evidence="1">Multi-pass membrane protein</topology>
    </subcellularLocation>
</comment>
<dbReference type="GO" id="GO:0005886">
    <property type="term" value="C:plasma membrane"/>
    <property type="evidence" value="ECO:0007669"/>
    <property type="project" value="UniProtKB-SubCell"/>
</dbReference>
<evidence type="ECO:0000256" key="9">
    <source>
        <dbReference type="SAM" id="Phobius"/>
    </source>
</evidence>